<organism evidence="2 3">
    <name type="scientific">Paenibacillus gansuensis</name>
    <dbReference type="NCBI Taxonomy" id="306542"/>
    <lineage>
        <taxon>Bacteria</taxon>
        <taxon>Bacillati</taxon>
        <taxon>Bacillota</taxon>
        <taxon>Bacilli</taxon>
        <taxon>Bacillales</taxon>
        <taxon>Paenibacillaceae</taxon>
        <taxon>Paenibacillus</taxon>
    </lineage>
</organism>
<comment type="caution">
    <text evidence="2">The sequence shown here is derived from an EMBL/GenBank/DDBJ whole genome shotgun (WGS) entry which is preliminary data.</text>
</comment>
<reference evidence="3" key="1">
    <citation type="journal article" date="2019" name="Int. J. Syst. Evol. Microbiol.">
        <title>The Global Catalogue of Microorganisms (GCM) 10K type strain sequencing project: providing services to taxonomists for standard genome sequencing and annotation.</title>
        <authorList>
            <consortium name="The Broad Institute Genomics Platform"/>
            <consortium name="The Broad Institute Genome Sequencing Center for Infectious Disease"/>
            <person name="Wu L."/>
            <person name="Ma J."/>
        </authorList>
    </citation>
    <scope>NUCLEOTIDE SEQUENCE [LARGE SCALE GENOMIC DNA]</scope>
    <source>
        <strain evidence="3">KCTC 3950</strain>
    </source>
</reference>
<feature type="transmembrane region" description="Helical" evidence="1">
    <location>
        <begin position="12"/>
        <end position="31"/>
    </location>
</feature>
<evidence type="ECO:0000256" key="1">
    <source>
        <dbReference type="SAM" id="Phobius"/>
    </source>
</evidence>
<dbReference type="RefSeq" id="WP_377603168.1">
    <property type="nucleotide sequence ID" value="NZ_JBHUME010000008.1"/>
</dbReference>
<evidence type="ECO:0000313" key="3">
    <source>
        <dbReference type="Proteomes" id="UP001597541"/>
    </source>
</evidence>
<protein>
    <submittedName>
        <fullName evidence="2">Uncharacterized protein</fullName>
    </submittedName>
</protein>
<gene>
    <name evidence="2" type="ORF">ACFSUF_12080</name>
</gene>
<keyword evidence="1" id="KW-1133">Transmembrane helix</keyword>
<dbReference type="Proteomes" id="UP001597541">
    <property type="component" value="Unassembled WGS sequence"/>
</dbReference>
<accession>A0ABW5PDD1</accession>
<feature type="transmembrane region" description="Helical" evidence="1">
    <location>
        <begin position="51"/>
        <end position="80"/>
    </location>
</feature>
<name>A0ABW5PDD1_9BACL</name>
<proteinExistence type="predicted"/>
<dbReference type="EMBL" id="JBHUME010000008">
    <property type="protein sequence ID" value="MFD2613163.1"/>
    <property type="molecule type" value="Genomic_DNA"/>
</dbReference>
<sequence length="88" mass="9625">MFKSVIRKTVLVYTVFGLIVGICLLITSFFTNKVVIQSGEKVIVSGVKAGMISVPASVLIASFIGLTHAIFLWFPIVFVYKRLSSKKG</sequence>
<keyword evidence="3" id="KW-1185">Reference proteome</keyword>
<evidence type="ECO:0000313" key="2">
    <source>
        <dbReference type="EMBL" id="MFD2613163.1"/>
    </source>
</evidence>
<keyword evidence="1" id="KW-0472">Membrane</keyword>
<keyword evidence="1" id="KW-0812">Transmembrane</keyword>